<reference evidence="1 2" key="1">
    <citation type="submission" date="2020-08" db="EMBL/GenBank/DDBJ databases">
        <title>Genomic Encyclopedia of Type Strains, Phase III (KMG-III): the genomes of soil and plant-associated and newly described type strains.</title>
        <authorList>
            <person name="Whitman W."/>
        </authorList>
    </citation>
    <scope>NUCLEOTIDE SEQUENCE [LARGE SCALE GENOMIC DNA]</scope>
    <source>
        <strain evidence="1 2">CECT 8960</strain>
    </source>
</reference>
<keyword evidence="2" id="KW-1185">Reference proteome</keyword>
<proteinExistence type="predicted"/>
<comment type="caution">
    <text evidence="1">The sequence shown here is derived from an EMBL/GenBank/DDBJ whole genome shotgun (WGS) entry which is preliminary data.</text>
</comment>
<protein>
    <submittedName>
        <fullName evidence="1">Uncharacterized protein</fullName>
    </submittedName>
</protein>
<dbReference type="EMBL" id="JACHJQ010000007">
    <property type="protein sequence ID" value="MBB4910554.1"/>
    <property type="molecule type" value="Genomic_DNA"/>
</dbReference>
<gene>
    <name evidence="1" type="ORF">FHR82_006812</name>
</gene>
<accession>A0A7W7QBJ0</accession>
<evidence type="ECO:0000313" key="2">
    <source>
        <dbReference type="Proteomes" id="UP000520767"/>
    </source>
</evidence>
<dbReference type="RefSeq" id="WP_184814585.1">
    <property type="nucleotide sequence ID" value="NZ_JACHJQ010000007.1"/>
</dbReference>
<sequence length="183" mass="20416">MKGVDVLGKAIGTCSTSVGDVAVCQVENPYLGASDVPWERAYAAVIKQPNDAYLGHPVAMVVTVYDHRGVVAPPSEDLPSWVRAQRLTVHNVYRDEHFKTLNRLMERPAVQFGKFLFEYGCFKEHSADRTAQGDAWARSVGGRVPEREEVADRDALLRESRTALGKLQADPWWHAISNNEHES</sequence>
<organism evidence="1 2">
    <name type="scientific">Actinophytocola algeriensis</name>
    <dbReference type="NCBI Taxonomy" id="1768010"/>
    <lineage>
        <taxon>Bacteria</taxon>
        <taxon>Bacillati</taxon>
        <taxon>Actinomycetota</taxon>
        <taxon>Actinomycetes</taxon>
        <taxon>Pseudonocardiales</taxon>
        <taxon>Pseudonocardiaceae</taxon>
    </lineage>
</organism>
<evidence type="ECO:0000313" key="1">
    <source>
        <dbReference type="EMBL" id="MBB4910554.1"/>
    </source>
</evidence>
<dbReference type="AlphaFoldDB" id="A0A7W7QBJ0"/>
<dbReference type="Proteomes" id="UP000520767">
    <property type="component" value="Unassembled WGS sequence"/>
</dbReference>
<name>A0A7W7QBJ0_9PSEU</name>